<protein>
    <submittedName>
        <fullName evidence="3">Phage holin family protein</fullName>
    </submittedName>
</protein>
<feature type="compositionally biased region" description="Low complexity" evidence="1">
    <location>
        <begin position="1"/>
        <end position="21"/>
    </location>
</feature>
<dbReference type="EMBL" id="QKWH01000006">
    <property type="protein sequence ID" value="PZR52974.1"/>
    <property type="molecule type" value="Genomic_DNA"/>
</dbReference>
<evidence type="ECO:0000313" key="3">
    <source>
        <dbReference type="EMBL" id="PZR52974.1"/>
    </source>
</evidence>
<dbReference type="AlphaFoldDB" id="A0A2W5Y4T4"/>
<comment type="caution">
    <text evidence="3">The sequence shown here is derived from an EMBL/GenBank/DDBJ whole genome shotgun (WGS) entry which is preliminary data.</text>
</comment>
<feature type="transmembrane region" description="Helical" evidence="2">
    <location>
        <begin position="139"/>
        <end position="158"/>
    </location>
</feature>
<feature type="compositionally biased region" description="Gly residues" evidence="1">
    <location>
        <begin position="34"/>
        <end position="50"/>
    </location>
</feature>
<evidence type="ECO:0000256" key="1">
    <source>
        <dbReference type="SAM" id="MobiDB-lite"/>
    </source>
</evidence>
<feature type="region of interest" description="Disordered" evidence="1">
    <location>
        <begin position="1"/>
        <end position="62"/>
    </location>
</feature>
<dbReference type="Proteomes" id="UP000248783">
    <property type="component" value="Unassembled WGS sequence"/>
</dbReference>
<sequence length="193" mass="19318">MTGADPAAQAAAAASWSGQPARDPDSDLPDVAVAGGGGARVPHGGTGAPSGGASYDAPAAGKHGDPEGLSLGELFAEVSRDLSTLIRQEIELAKAEATVSAKKAGKGAGMLGGAGYAGHLTVLFGSIALWWALGTLIGLGWSALVVAVLWGVVAAVLASRGRKELRSTPGMPETTDSLKKIPQALQGNEEKNR</sequence>
<keyword evidence="2" id="KW-0472">Membrane</keyword>
<proteinExistence type="predicted"/>
<keyword evidence="4" id="KW-1185">Reference proteome</keyword>
<gene>
    <name evidence="3" type="ORF">DNL40_10000</name>
</gene>
<feature type="region of interest" description="Disordered" evidence="1">
    <location>
        <begin position="164"/>
        <end position="193"/>
    </location>
</feature>
<dbReference type="Pfam" id="PF07332">
    <property type="entry name" value="Phage_holin_3_6"/>
    <property type="match status" value="1"/>
</dbReference>
<reference evidence="3 4" key="1">
    <citation type="submission" date="2018-06" db="EMBL/GenBank/DDBJ databases">
        <title>Whole genome sequencing of a novel hydrocarbon degrading bacterial strain, PW21 isolated from oil contaminated produced water sample.</title>
        <authorList>
            <person name="Nagkirti P."/>
            <person name="Shaikh A."/>
            <person name="Gowdaman V."/>
            <person name="Engineer A.E."/>
            <person name="Dagar S."/>
            <person name="Dhakephalkar P.K."/>
        </authorList>
    </citation>
    <scope>NUCLEOTIDE SEQUENCE [LARGE SCALE GENOMIC DNA]</scope>
    <source>
        <strain evidence="3 4">PW21</strain>
    </source>
</reference>
<dbReference type="InterPro" id="IPR009937">
    <property type="entry name" value="Phage_holin_3_6"/>
</dbReference>
<feature type="transmembrane region" description="Helical" evidence="2">
    <location>
        <begin position="110"/>
        <end position="133"/>
    </location>
</feature>
<organism evidence="3 4">
    <name type="scientific">Xylanimonas oleitrophica</name>
    <dbReference type="NCBI Taxonomy" id="2607479"/>
    <lineage>
        <taxon>Bacteria</taxon>
        <taxon>Bacillati</taxon>
        <taxon>Actinomycetota</taxon>
        <taxon>Actinomycetes</taxon>
        <taxon>Micrococcales</taxon>
        <taxon>Promicromonosporaceae</taxon>
        <taxon>Xylanimonas</taxon>
    </lineage>
</organism>
<keyword evidence="2" id="KW-0812">Transmembrane</keyword>
<name>A0A2W5Y4T4_9MICO</name>
<evidence type="ECO:0000313" key="4">
    <source>
        <dbReference type="Proteomes" id="UP000248783"/>
    </source>
</evidence>
<evidence type="ECO:0000256" key="2">
    <source>
        <dbReference type="SAM" id="Phobius"/>
    </source>
</evidence>
<accession>A0A2W5Y4T4</accession>
<keyword evidence="2" id="KW-1133">Transmembrane helix</keyword>